<evidence type="ECO:0000256" key="1">
    <source>
        <dbReference type="ARBA" id="ARBA00010875"/>
    </source>
</evidence>
<comment type="subcellular location">
    <subcellularLocation>
        <location evidence="7">Cytoplasm</location>
    </subcellularLocation>
</comment>
<dbReference type="HAMAP" id="MF_00009">
    <property type="entry name" value="Endoribonucl_YbeY"/>
    <property type="match status" value="1"/>
</dbReference>
<dbReference type="EMBL" id="JANUAU010000001">
    <property type="protein sequence ID" value="MCS3676162.1"/>
    <property type="molecule type" value="Genomic_DNA"/>
</dbReference>
<evidence type="ECO:0000256" key="4">
    <source>
        <dbReference type="ARBA" id="ARBA00022759"/>
    </source>
</evidence>
<comment type="function">
    <text evidence="7">Single strand-specific metallo-endoribonuclease involved in late-stage 70S ribosome quality control and in maturation of the 3' terminus of the 16S rRNA.</text>
</comment>
<comment type="similarity">
    <text evidence="1 7">Belongs to the endoribonuclease YbeY family.</text>
</comment>
<dbReference type="SUPFAM" id="SSF55486">
    <property type="entry name" value="Metalloproteases ('zincins'), catalytic domain"/>
    <property type="match status" value="1"/>
</dbReference>
<dbReference type="InterPro" id="IPR020549">
    <property type="entry name" value="YbeY_CS"/>
</dbReference>
<comment type="cofactor">
    <cofactor evidence="7">
        <name>Zn(2+)</name>
        <dbReference type="ChEBI" id="CHEBI:29105"/>
    </cofactor>
    <text evidence="7">Binds 1 zinc ion.</text>
</comment>
<proteinExistence type="inferred from homology"/>
<dbReference type="GO" id="GO:0004521">
    <property type="term" value="F:RNA endonuclease activity"/>
    <property type="evidence" value="ECO:0007669"/>
    <property type="project" value="UniProtKB-UniRule"/>
</dbReference>
<keyword evidence="6 7" id="KW-0862">Zinc</keyword>
<dbReference type="EC" id="3.1.-.-" evidence="7"/>
<keyword evidence="7" id="KW-0690">Ribosome biogenesis</keyword>
<sequence>MPPEYPEPLSIEHDHPSRELDAGTLRHVIQHVVDAEGASLTHLSLVLTDHDTVRRLNQSYLDHDYDTDVLSFSLREGPAPSSGASGEGIEGEVYVDLDTAAERHDEFDTSFEREAYRYVVHGLLHLVGYDDAQPAGQDKMREKEDQYLNTVLPAPSS</sequence>
<dbReference type="PANTHER" id="PTHR46986">
    <property type="entry name" value="ENDORIBONUCLEASE YBEY, CHLOROPLASTIC"/>
    <property type="match status" value="1"/>
</dbReference>
<feature type="binding site" evidence="7">
    <location>
        <position position="125"/>
    </location>
    <ligand>
        <name>Zn(2+)</name>
        <dbReference type="ChEBI" id="CHEBI:29105"/>
        <note>catalytic</note>
    </ligand>
</feature>
<dbReference type="RefSeq" id="WP_259079049.1">
    <property type="nucleotide sequence ID" value="NZ_JANUAU010000001.1"/>
</dbReference>
<keyword evidence="5 7" id="KW-0378">Hydrolase</keyword>
<dbReference type="AlphaFoldDB" id="A0A9X2PSW0"/>
<dbReference type="InterPro" id="IPR023091">
    <property type="entry name" value="MetalPrtase_cat_dom_sf_prd"/>
</dbReference>
<feature type="binding site" evidence="7">
    <location>
        <position position="131"/>
    </location>
    <ligand>
        <name>Zn(2+)</name>
        <dbReference type="ChEBI" id="CHEBI:29105"/>
        <note>catalytic</note>
    </ligand>
</feature>
<dbReference type="Gene3D" id="3.40.390.30">
    <property type="entry name" value="Metalloproteases ('zincins'), catalytic domain"/>
    <property type="match status" value="1"/>
</dbReference>
<keyword evidence="7" id="KW-0698">rRNA processing</keyword>
<keyword evidence="7" id="KW-0963">Cytoplasm</keyword>
<name>A0A9X2PSW0_9BACT</name>
<dbReference type="GO" id="GO:0004222">
    <property type="term" value="F:metalloendopeptidase activity"/>
    <property type="evidence" value="ECO:0007669"/>
    <property type="project" value="InterPro"/>
</dbReference>
<accession>A0A9X2PSW0</accession>
<dbReference type="GO" id="GO:0005737">
    <property type="term" value="C:cytoplasm"/>
    <property type="evidence" value="ECO:0007669"/>
    <property type="project" value="UniProtKB-SubCell"/>
</dbReference>
<evidence type="ECO:0000256" key="5">
    <source>
        <dbReference type="ARBA" id="ARBA00022801"/>
    </source>
</evidence>
<dbReference type="PROSITE" id="PS01306">
    <property type="entry name" value="UPF0054"/>
    <property type="match status" value="1"/>
</dbReference>
<evidence type="ECO:0000256" key="3">
    <source>
        <dbReference type="ARBA" id="ARBA00022723"/>
    </source>
</evidence>
<evidence type="ECO:0000256" key="6">
    <source>
        <dbReference type="ARBA" id="ARBA00022833"/>
    </source>
</evidence>
<evidence type="ECO:0000256" key="7">
    <source>
        <dbReference type="HAMAP-Rule" id="MF_00009"/>
    </source>
</evidence>
<dbReference type="GO" id="GO:0008270">
    <property type="term" value="F:zinc ion binding"/>
    <property type="evidence" value="ECO:0007669"/>
    <property type="project" value="UniProtKB-UniRule"/>
</dbReference>
<dbReference type="Pfam" id="PF02130">
    <property type="entry name" value="YbeY"/>
    <property type="match status" value="1"/>
</dbReference>
<evidence type="ECO:0000313" key="9">
    <source>
        <dbReference type="Proteomes" id="UP001155027"/>
    </source>
</evidence>
<evidence type="ECO:0000313" key="8">
    <source>
        <dbReference type="EMBL" id="MCS3676162.1"/>
    </source>
</evidence>
<dbReference type="NCBIfam" id="TIGR00043">
    <property type="entry name" value="rRNA maturation RNase YbeY"/>
    <property type="match status" value="1"/>
</dbReference>
<keyword evidence="2 7" id="KW-0540">Nuclease</keyword>
<evidence type="ECO:0000256" key="2">
    <source>
        <dbReference type="ARBA" id="ARBA00022722"/>
    </source>
</evidence>
<dbReference type="Proteomes" id="UP001155027">
    <property type="component" value="Unassembled WGS sequence"/>
</dbReference>
<comment type="caution">
    <text evidence="8">The sequence shown here is derived from an EMBL/GenBank/DDBJ whole genome shotgun (WGS) entry which is preliminary data.</text>
</comment>
<reference evidence="8" key="1">
    <citation type="submission" date="2022-08" db="EMBL/GenBank/DDBJ databases">
        <title>Genomic Encyclopedia of Type Strains, Phase V (KMG-V): Genome sequencing to study the core and pangenomes of soil and plant-associated prokaryotes.</title>
        <authorList>
            <person name="Whitman W."/>
        </authorList>
    </citation>
    <scope>NUCLEOTIDE SEQUENCE</scope>
    <source>
        <strain evidence="8">0</strain>
    </source>
</reference>
<protein>
    <recommendedName>
        <fullName evidence="7">Endoribonuclease YbeY</fullName>
        <ecNumber evidence="7">3.1.-.-</ecNumber>
    </recommendedName>
</protein>
<organism evidence="8 9">
    <name type="scientific">Salinibacter ruber</name>
    <dbReference type="NCBI Taxonomy" id="146919"/>
    <lineage>
        <taxon>Bacteria</taxon>
        <taxon>Pseudomonadati</taxon>
        <taxon>Rhodothermota</taxon>
        <taxon>Rhodothermia</taxon>
        <taxon>Rhodothermales</taxon>
        <taxon>Salinibacteraceae</taxon>
        <taxon>Salinibacter</taxon>
    </lineage>
</organism>
<dbReference type="GO" id="GO:0006364">
    <property type="term" value="P:rRNA processing"/>
    <property type="evidence" value="ECO:0007669"/>
    <property type="project" value="UniProtKB-UniRule"/>
</dbReference>
<gene>
    <name evidence="7" type="primary">ybeY</name>
    <name evidence="8" type="ORF">GGP71_000058</name>
</gene>
<keyword evidence="3 7" id="KW-0479">Metal-binding</keyword>
<feature type="binding site" evidence="7">
    <location>
        <position position="121"/>
    </location>
    <ligand>
        <name>Zn(2+)</name>
        <dbReference type="ChEBI" id="CHEBI:29105"/>
        <note>catalytic</note>
    </ligand>
</feature>
<dbReference type="PANTHER" id="PTHR46986:SF1">
    <property type="entry name" value="ENDORIBONUCLEASE YBEY, CHLOROPLASTIC"/>
    <property type="match status" value="1"/>
</dbReference>
<keyword evidence="4 7" id="KW-0255">Endonuclease</keyword>
<dbReference type="InterPro" id="IPR002036">
    <property type="entry name" value="YbeY"/>
</dbReference>